<comment type="cofactor">
    <cofactor evidence="1 17">
        <name>Mn(2+)</name>
        <dbReference type="ChEBI" id="CHEBI:29035"/>
    </cofactor>
</comment>
<organism evidence="19 20">
    <name type="scientific">Geotrypetes seraphini</name>
    <name type="common">Gaboon caecilian</name>
    <name type="synonym">Caecilia seraphini</name>
    <dbReference type="NCBI Taxonomy" id="260995"/>
    <lineage>
        <taxon>Eukaryota</taxon>
        <taxon>Metazoa</taxon>
        <taxon>Chordata</taxon>
        <taxon>Craniata</taxon>
        <taxon>Vertebrata</taxon>
        <taxon>Euteleostomi</taxon>
        <taxon>Amphibia</taxon>
        <taxon>Gymnophiona</taxon>
        <taxon>Geotrypetes</taxon>
    </lineage>
</organism>
<reference evidence="20" key="1">
    <citation type="submission" date="2025-08" db="UniProtKB">
        <authorList>
            <consortium name="RefSeq"/>
        </authorList>
    </citation>
    <scope>IDENTIFICATION</scope>
</reference>
<sequence length="595" mass="69295">MMRRYSSPVKLVAVGVVFGIFVFFLHSDTVERSHEELFLENIIDTEYKLENEEYEQVESCLLGYYTQAELKPFMEQPPQDPKHPGGNGTAFIQEQWSMEESEEKNRGFEKYCFNVFASDRISLQRSLGTDSRAEECIKRKFNRCPPLPTTSVIIVFHNEAWSTLLRTVYSVLHNSPDILLKEIILVDDASTDAPLKEKLDDYVKKLQIVKVMRQRERKGLINARLLGASVAVGEVLTFLDAHCECFYGWLEPLLRRIAENPTVVVCPELTNIDLNNFEFNRPNKFGMQYIRGSFDWTLSFIWEEVPVHDILKRKDETYPFKSLTLSGGVFAINKTYFEHIGSYDDQMEIWGGENIELSFRVWLCGGTIEILPCSVVGHVFRKKSPYTYPKGTDVIIRNRVRLAEVWMDDYKEIFYRRTKKAREMIREHSYGDISGRLQLKKRLQCKNFTWYLNNIYPERFIPDLYPKFYGAIKNVGAKYCLDTGENNNGERPLIMYPCHNMGGNQYFEYTSQKELQNTISTELCVEYNSIDSVVILAECVFKRKSEFFSKDQQWELAGDQLIKNIASNKCLTSRGMNPSTTKCNPRDPYQLWNFI</sequence>
<evidence type="ECO:0000256" key="4">
    <source>
        <dbReference type="ARBA" id="ARBA00005680"/>
    </source>
</evidence>
<dbReference type="AlphaFoldDB" id="A0A6P8PYS8"/>
<dbReference type="OrthoDB" id="416652at2759"/>
<evidence type="ECO:0000313" key="20">
    <source>
        <dbReference type="RefSeq" id="XP_033793172.1"/>
    </source>
</evidence>
<dbReference type="SMART" id="SM00458">
    <property type="entry name" value="RICIN"/>
    <property type="match status" value="1"/>
</dbReference>
<keyword evidence="6 17" id="KW-0328">Glycosyltransferase</keyword>
<evidence type="ECO:0000256" key="1">
    <source>
        <dbReference type="ARBA" id="ARBA00001936"/>
    </source>
</evidence>
<keyword evidence="19" id="KW-1185">Reference proteome</keyword>
<keyword evidence="14" id="KW-0472">Membrane</keyword>
<dbReference type="FunFam" id="3.90.550.10:FF:000021">
    <property type="entry name" value="Polypeptide N-acetylgalactosaminyltransferase"/>
    <property type="match status" value="1"/>
</dbReference>
<dbReference type="EC" id="2.4.1.-" evidence="17"/>
<dbReference type="InterPro" id="IPR029044">
    <property type="entry name" value="Nucleotide-diphossugar_trans"/>
</dbReference>
<evidence type="ECO:0000256" key="15">
    <source>
        <dbReference type="ARBA" id="ARBA00023157"/>
    </source>
</evidence>
<dbReference type="KEGG" id="gsh:117357080"/>
<keyword evidence="7 17" id="KW-0808">Transferase</keyword>
<keyword evidence="15 17" id="KW-1015">Disulfide bond</keyword>
<evidence type="ECO:0000256" key="7">
    <source>
        <dbReference type="ARBA" id="ARBA00022679"/>
    </source>
</evidence>
<dbReference type="Proteomes" id="UP000515159">
    <property type="component" value="Chromosome 3"/>
</dbReference>
<gene>
    <name evidence="20" type="primary">GALNT6</name>
</gene>
<evidence type="ECO:0000256" key="3">
    <source>
        <dbReference type="ARBA" id="ARBA00004922"/>
    </source>
</evidence>
<dbReference type="GO" id="GO:0030246">
    <property type="term" value="F:carbohydrate binding"/>
    <property type="evidence" value="ECO:0007669"/>
    <property type="project" value="UniProtKB-KW"/>
</dbReference>
<evidence type="ECO:0000256" key="8">
    <source>
        <dbReference type="ARBA" id="ARBA00022692"/>
    </source>
</evidence>
<dbReference type="Pfam" id="PF00652">
    <property type="entry name" value="Ricin_B_lectin"/>
    <property type="match status" value="1"/>
</dbReference>
<evidence type="ECO:0000256" key="11">
    <source>
        <dbReference type="ARBA" id="ARBA00022968"/>
    </source>
</evidence>
<comment type="subcellular location">
    <subcellularLocation>
        <location evidence="2 17">Golgi apparatus membrane</location>
        <topology evidence="2 17">Single-pass type II membrane protein</topology>
    </subcellularLocation>
</comment>
<dbReference type="Pfam" id="PF00535">
    <property type="entry name" value="Glycos_transf_2"/>
    <property type="match status" value="1"/>
</dbReference>
<dbReference type="InterPro" id="IPR045885">
    <property type="entry name" value="GalNAc-T"/>
</dbReference>
<comment type="pathway">
    <text evidence="3 17">Protein modification; protein glycosylation.</text>
</comment>
<dbReference type="GeneID" id="117357080"/>
<evidence type="ECO:0000256" key="13">
    <source>
        <dbReference type="ARBA" id="ARBA00023034"/>
    </source>
</evidence>
<dbReference type="RefSeq" id="XP_033793172.1">
    <property type="nucleotide sequence ID" value="XM_033937281.1"/>
</dbReference>
<keyword evidence="16 17" id="KW-0464">Manganese</keyword>
<evidence type="ECO:0000259" key="18">
    <source>
        <dbReference type="SMART" id="SM00458"/>
    </source>
</evidence>
<dbReference type="PANTHER" id="PTHR11675">
    <property type="entry name" value="N-ACETYLGALACTOSAMINYLTRANSFERASE"/>
    <property type="match status" value="1"/>
</dbReference>
<dbReference type="SUPFAM" id="SSF53448">
    <property type="entry name" value="Nucleotide-diphospho-sugar transferases"/>
    <property type="match status" value="1"/>
</dbReference>
<name>A0A6P8PYS8_GEOSA</name>
<keyword evidence="9" id="KW-0479">Metal-binding</keyword>
<comment type="similarity">
    <text evidence="4 17">Belongs to the glycosyltransferase 2 family. GalNAc-T subfamily.</text>
</comment>
<evidence type="ECO:0000256" key="14">
    <source>
        <dbReference type="ARBA" id="ARBA00023136"/>
    </source>
</evidence>
<keyword evidence="11" id="KW-0735">Signal-anchor</keyword>
<evidence type="ECO:0000313" key="19">
    <source>
        <dbReference type="Proteomes" id="UP000515159"/>
    </source>
</evidence>
<dbReference type="Gene3D" id="2.80.10.50">
    <property type="match status" value="1"/>
</dbReference>
<evidence type="ECO:0000256" key="12">
    <source>
        <dbReference type="ARBA" id="ARBA00022989"/>
    </source>
</evidence>
<dbReference type="GO" id="GO:0016266">
    <property type="term" value="P:protein O-linked glycosylation via N-acetyl-galactosamine"/>
    <property type="evidence" value="ECO:0007669"/>
    <property type="project" value="UniProtKB-ARBA"/>
</dbReference>
<keyword evidence="12" id="KW-1133">Transmembrane helix</keyword>
<evidence type="ECO:0000256" key="17">
    <source>
        <dbReference type="RuleBase" id="RU361242"/>
    </source>
</evidence>
<dbReference type="GO" id="GO:0000139">
    <property type="term" value="C:Golgi membrane"/>
    <property type="evidence" value="ECO:0007669"/>
    <property type="project" value="UniProtKB-SubCell"/>
</dbReference>
<evidence type="ECO:0000256" key="9">
    <source>
        <dbReference type="ARBA" id="ARBA00022723"/>
    </source>
</evidence>
<dbReference type="GO" id="GO:0046872">
    <property type="term" value="F:metal ion binding"/>
    <property type="evidence" value="ECO:0007669"/>
    <property type="project" value="UniProtKB-KW"/>
</dbReference>
<dbReference type="CDD" id="cd02510">
    <property type="entry name" value="pp-GalNAc-T"/>
    <property type="match status" value="1"/>
</dbReference>
<dbReference type="InterPro" id="IPR035992">
    <property type="entry name" value="Ricin_B-like_lectins"/>
</dbReference>
<dbReference type="InterPro" id="IPR001173">
    <property type="entry name" value="Glyco_trans_2-like"/>
</dbReference>
<evidence type="ECO:0000256" key="10">
    <source>
        <dbReference type="ARBA" id="ARBA00022734"/>
    </source>
</evidence>
<dbReference type="PROSITE" id="PS50231">
    <property type="entry name" value="RICIN_B_LECTIN"/>
    <property type="match status" value="1"/>
</dbReference>
<keyword evidence="10 17" id="KW-0430">Lectin</keyword>
<dbReference type="GO" id="GO:0004653">
    <property type="term" value="F:polypeptide N-acetylgalactosaminyltransferase activity"/>
    <property type="evidence" value="ECO:0007669"/>
    <property type="project" value="TreeGrafter"/>
</dbReference>
<evidence type="ECO:0000256" key="5">
    <source>
        <dbReference type="ARBA" id="ARBA00012644"/>
    </source>
</evidence>
<proteinExistence type="inferred from homology"/>
<evidence type="ECO:0000256" key="2">
    <source>
        <dbReference type="ARBA" id="ARBA00004323"/>
    </source>
</evidence>
<dbReference type="FunFam" id="2.80.10.50:FF:000024">
    <property type="entry name" value="Polypeptide N-acetylgalactosaminyltransferase"/>
    <property type="match status" value="1"/>
</dbReference>
<dbReference type="UniPathway" id="UPA00378"/>
<dbReference type="SUPFAM" id="SSF50370">
    <property type="entry name" value="Ricin B-like lectins"/>
    <property type="match status" value="1"/>
</dbReference>
<dbReference type="InParanoid" id="A0A6P8PYS8"/>
<protein>
    <recommendedName>
        <fullName evidence="5 17">Polypeptide N-acetylgalactosaminyltransferase</fullName>
        <ecNumber evidence="17">2.4.1.-</ecNumber>
    </recommendedName>
    <alternativeName>
        <fullName evidence="17">Protein-UDP acetylgalactosaminyltransferase</fullName>
    </alternativeName>
</protein>
<evidence type="ECO:0000256" key="6">
    <source>
        <dbReference type="ARBA" id="ARBA00022676"/>
    </source>
</evidence>
<accession>A0A6P8PYS8</accession>
<keyword evidence="8" id="KW-0812">Transmembrane</keyword>
<dbReference type="PANTHER" id="PTHR11675:SF58">
    <property type="entry name" value="POLYPEPTIDE N-ACETYLGALACTOSAMINYLTRANSFERASE 6"/>
    <property type="match status" value="1"/>
</dbReference>
<dbReference type="InterPro" id="IPR000772">
    <property type="entry name" value="Ricin_B_lectin"/>
</dbReference>
<keyword evidence="13 17" id="KW-0333">Golgi apparatus</keyword>
<evidence type="ECO:0000256" key="16">
    <source>
        <dbReference type="ARBA" id="ARBA00023211"/>
    </source>
</evidence>
<dbReference type="Gene3D" id="3.90.550.10">
    <property type="entry name" value="Spore Coat Polysaccharide Biosynthesis Protein SpsA, Chain A"/>
    <property type="match status" value="1"/>
</dbReference>
<dbReference type="CTD" id="11226"/>
<feature type="domain" description="Ricin B lectin" evidence="18">
    <location>
        <begin position="469"/>
        <end position="595"/>
    </location>
</feature>